<evidence type="ECO:0000313" key="4">
    <source>
        <dbReference type="Proteomes" id="UP000567179"/>
    </source>
</evidence>
<dbReference type="Proteomes" id="UP000567179">
    <property type="component" value="Unassembled WGS sequence"/>
</dbReference>
<dbReference type="PROSITE" id="PS50829">
    <property type="entry name" value="GYF"/>
    <property type="match status" value="1"/>
</dbReference>
<dbReference type="InterPro" id="IPR003169">
    <property type="entry name" value="GYF"/>
</dbReference>
<evidence type="ECO:0000256" key="1">
    <source>
        <dbReference type="SAM" id="MobiDB-lite"/>
    </source>
</evidence>
<dbReference type="InterPro" id="IPR035445">
    <property type="entry name" value="GYF-like_dom_sf"/>
</dbReference>
<feature type="compositionally biased region" description="Polar residues" evidence="1">
    <location>
        <begin position="111"/>
        <end position="123"/>
    </location>
</feature>
<protein>
    <recommendedName>
        <fullName evidence="2">GYF domain-containing protein</fullName>
    </recommendedName>
</protein>
<evidence type="ECO:0000259" key="2">
    <source>
        <dbReference type="PROSITE" id="PS50829"/>
    </source>
</evidence>
<dbReference type="SMART" id="SM00444">
    <property type="entry name" value="GYF"/>
    <property type="match status" value="1"/>
</dbReference>
<name>A0A8H5AXL1_9AGAR</name>
<feature type="region of interest" description="Disordered" evidence="1">
    <location>
        <begin position="1"/>
        <end position="208"/>
    </location>
</feature>
<feature type="compositionally biased region" description="Polar residues" evidence="1">
    <location>
        <begin position="722"/>
        <end position="740"/>
    </location>
</feature>
<feature type="region of interest" description="Disordered" evidence="1">
    <location>
        <begin position="503"/>
        <end position="551"/>
    </location>
</feature>
<dbReference type="PANTHER" id="PTHR48125">
    <property type="entry name" value="LP07818P1"/>
    <property type="match status" value="1"/>
</dbReference>
<feature type="compositionally biased region" description="Polar residues" evidence="1">
    <location>
        <begin position="178"/>
        <end position="188"/>
    </location>
</feature>
<organism evidence="3 4">
    <name type="scientific">Psilocybe cf. subviscida</name>
    <dbReference type="NCBI Taxonomy" id="2480587"/>
    <lineage>
        <taxon>Eukaryota</taxon>
        <taxon>Fungi</taxon>
        <taxon>Dikarya</taxon>
        <taxon>Basidiomycota</taxon>
        <taxon>Agaricomycotina</taxon>
        <taxon>Agaricomycetes</taxon>
        <taxon>Agaricomycetidae</taxon>
        <taxon>Agaricales</taxon>
        <taxon>Agaricineae</taxon>
        <taxon>Strophariaceae</taxon>
        <taxon>Psilocybe</taxon>
    </lineage>
</organism>
<feature type="compositionally biased region" description="Polar residues" evidence="1">
    <location>
        <begin position="531"/>
        <end position="543"/>
    </location>
</feature>
<feature type="compositionally biased region" description="Pro residues" evidence="1">
    <location>
        <begin position="411"/>
        <end position="435"/>
    </location>
</feature>
<feature type="compositionally biased region" description="Polar residues" evidence="1">
    <location>
        <begin position="508"/>
        <end position="523"/>
    </location>
</feature>
<feature type="region of interest" description="Disordered" evidence="1">
    <location>
        <begin position="641"/>
        <end position="743"/>
    </location>
</feature>
<feature type="region of interest" description="Disordered" evidence="1">
    <location>
        <begin position="913"/>
        <end position="994"/>
    </location>
</feature>
<feature type="region of interest" description="Disordered" evidence="1">
    <location>
        <begin position="342"/>
        <end position="489"/>
    </location>
</feature>
<feature type="compositionally biased region" description="Basic and acidic residues" evidence="1">
    <location>
        <begin position="467"/>
        <end position="482"/>
    </location>
</feature>
<feature type="compositionally biased region" description="Pro residues" evidence="1">
    <location>
        <begin position="374"/>
        <end position="385"/>
    </location>
</feature>
<feature type="compositionally biased region" description="Pro residues" evidence="1">
    <location>
        <begin position="192"/>
        <end position="205"/>
    </location>
</feature>
<accession>A0A8H5AXL1</accession>
<proteinExistence type="predicted"/>
<feature type="compositionally biased region" description="Polar residues" evidence="1">
    <location>
        <begin position="1054"/>
        <end position="1065"/>
    </location>
</feature>
<feature type="domain" description="GYF" evidence="2">
    <location>
        <begin position="1077"/>
        <end position="1133"/>
    </location>
</feature>
<feature type="compositionally biased region" description="Low complexity" evidence="1">
    <location>
        <begin position="90"/>
        <end position="102"/>
    </location>
</feature>
<keyword evidence="4" id="KW-1185">Reference proteome</keyword>
<feature type="compositionally biased region" description="Polar residues" evidence="1">
    <location>
        <begin position="53"/>
        <end position="68"/>
    </location>
</feature>
<reference evidence="3 4" key="1">
    <citation type="journal article" date="2020" name="ISME J.">
        <title>Uncovering the hidden diversity of litter-decomposition mechanisms in mushroom-forming fungi.</title>
        <authorList>
            <person name="Floudas D."/>
            <person name="Bentzer J."/>
            <person name="Ahren D."/>
            <person name="Johansson T."/>
            <person name="Persson P."/>
            <person name="Tunlid A."/>
        </authorList>
    </citation>
    <scope>NUCLEOTIDE SEQUENCE [LARGE SCALE GENOMIC DNA]</scope>
    <source>
        <strain evidence="3 4">CBS 101986</strain>
    </source>
</reference>
<evidence type="ECO:0000313" key="3">
    <source>
        <dbReference type="EMBL" id="KAF5312765.1"/>
    </source>
</evidence>
<sequence>MSTPNAHSPALSGTPPSEVVVEVRTVHPGGLDEITVVTSPPQKDETEPPQLESARTSTISSNPTQMSDGGSIHSVPAVQITEATSPVRDTTSPLSIETSSLSSPPPLPSPARSQTMQEEALNTAQQQRRARHRSAIEPRSSNRLSGFFNNLMHRRELQHTSSREPIREDAATPEPARATNSEEPSRASSPVPTRPGTPPPPPLPAPTLQELGLDLAALTAELAPSHFSSPPHSGAFIAPHYLLLCHAQGLDVLPLTSPPAIQPYALVRRVNFKSVVVMEQRGVMVAIAGRRDGVRIYALEEVKKAIEWRIEFEMRRERDRSRRDNVKKVSLRSIDLLDVREASDKPRKASLSTPPPDSDRVRSGILRKSSQNPLPLPPSPPPVPLIPRSATARAPKKRSRGPSLQVTQGPSVPPGPSGFPPPYAGPSEPSPPPLPALHTRPSFISLRARGGSVSEVLAAAPSHSHHRTADSGKPEDDSKADWAESSDEEAIDVVAAGASGTHLDERTSSVSPNNNNLAVSSPQLPAILPTPSRSSTVTQSPTTRRGRPGNLDLTLARSGTIPPPEPSPAPTLLTIRQALSHSPTTLTTDIPHADTPTFDDDDEEDVEGNISLAQALMESRIPDLPPPGTIRPQEPILLSTSTSSVARLGSPDPASTLQNDGRGSIRTSASNTNARRRRRWSIMISSPSTEIADGASELSNPPQTAPGGSLSRFSRSHSFRSNTSQGASMRSATDPVSTVPTPAVLGHASVPDLSIPPATPTSSRSSRFLPRIISNALHRRKSSDRFSALPSSPVENEGTRWSAVTQPPPPKLEYVKLPGTKGSLLIKSVETAKKSFLAILCGDNGEKVELFAGTYRTALGLSRTFILPDSPRSLELQLQGDDLVEVFLVFAQNVFGLEPATVRVREVRIGRAERRAARRRARENSGQAVADGEQQEETNVNVSIGVSVPTESSVPSTEAGFERSSSPNLIPSEHPGANSDRPSTPEPGPSTTSAQSEELMLVATAQMGPYTTFQQLNFAPHFPLASIADEYIIPPTYPSFLDYKSQFEGDSDPTVPSTDSQTQFSPPGLPIPTPAPPSKWYYKDPKDTVHGPWKASLMQAWYKDGLLPPDLPVRREEDEEYILLRDLRLQSVDPSQPFRVLNTTTVEPPHPPELPLLPPLSLLEQPRHFGPPALFFSSRGGHSTSIVDARGRSVLKGRFLWSSEDPDASKPSTGKMGDVKRLEAFDVGSGSVLVAMRQGGLEAVELSDALLRPADQSRTTLPTYNPGLTAINRRAPFVWKIGTPLAATSATPTFALSGKSHGTFSLSAGRKATTQFSSKNGNSKTDSFAADFEVDPQDEVLFLGRKDNEVYFCERSFSSFRILKLSPSVEKSVDTTLRLS</sequence>
<feature type="region of interest" description="Disordered" evidence="1">
    <location>
        <begin position="784"/>
        <end position="806"/>
    </location>
</feature>
<feature type="region of interest" description="Disordered" evidence="1">
    <location>
        <begin position="1045"/>
        <end position="1071"/>
    </location>
</feature>
<feature type="compositionally biased region" description="Polar residues" evidence="1">
    <location>
        <begin position="139"/>
        <end position="148"/>
    </location>
</feature>
<dbReference type="PANTHER" id="PTHR48125:SF10">
    <property type="entry name" value="OS12G0136300 PROTEIN"/>
    <property type="match status" value="1"/>
</dbReference>
<dbReference type="EMBL" id="JAACJJ010000056">
    <property type="protein sequence ID" value="KAF5312765.1"/>
    <property type="molecule type" value="Genomic_DNA"/>
</dbReference>
<dbReference type="Gene3D" id="3.30.1490.40">
    <property type="match status" value="1"/>
</dbReference>
<gene>
    <name evidence="3" type="ORF">D9619_003005</name>
</gene>
<dbReference type="SUPFAM" id="SSF55277">
    <property type="entry name" value="GYF domain"/>
    <property type="match status" value="1"/>
</dbReference>
<feature type="compositionally biased region" description="Low complexity" evidence="1">
    <location>
        <begin position="946"/>
        <end position="958"/>
    </location>
</feature>
<comment type="caution">
    <text evidence="3">The sequence shown here is derived from an EMBL/GenBank/DDBJ whole genome shotgun (WGS) entry which is preliminary data.</text>
</comment>
<dbReference type="Pfam" id="PF02213">
    <property type="entry name" value="GYF"/>
    <property type="match status" value="1"/>
</dbReference>
<feature type="region of interest" description="Disordered" evidence="1">
    <location>
        <begin position="584"/>
        <end position="604"/>
    </location>
</feature>
<dbReference type="OrthoDB" id="6415790at2759"/>
<feature type="region of interest" description="Disordered" evidence="1">
    <location>
        <begin position="748"/>
        <end position="767"/>
    </location>
</feature>
<feature type="compositionally biased region" description="Basic and acidic residues" evidence="1">
    <location>
        <begin position="153"/>
        <end position="170"/>
    </location>
</feature>